<reference evidence="1 2" key="1">
    <citation type="journal article" date="2011" name="J. Bacteriol.">
        <title>Complete genome sequence of the industrial strain Ketogulonicigenium vulgare WSH-001.</title>
        <authorList>
            <person name="Liu L."/>
            <person name="Li Y."/>
            <person name="Zhang J."/>
            <person name="Zhou Z."/>
            <person name="Liu J."/>
            <person name="Li X."/>
            <person name="Zhou J."/>
            <person name="Du G."/>
            <person name="Wang L."/>
            <person name="Chen J."/>
        </authorList>
    </citation>
    <scope>NUCLEOTIDE SEQUENCE [LARGE SCALE GENOMIC DNA]</scope>
    <source>
        <strain evidence="1 2">WSH-001</strain>
    </source>
</reference>
<dbReference type="Proteomes" id="UP000000692">
    <property type="component" value="Chromosome"/>
</dbReference>
<evidence type="ECO:0000313" key="2">
    <source>
        <dbReference type="Proteomes" id="UP000000692"/>
    </source>
</evidence>
<dbReference type="OrthoDB" id="7865482at2"/>
<proteinExistence type="predicted"/>
<dbReference type="eggNOG" id="ENOG50343YI">
    <property type="taxonomic scope" value="Bacteria"/>
</dbReference>
<organism evidence="1 2">
    <name type="scientific">Ketogulonicigenium vulgare (strain WSH-001)</name>
    <dbReference type="NCBI Taxonomy" id="759362"/>
    <lineage>
        <taxon>Bacteria</taxon>
        <taxon>Pseudomonadati</taxon>
        <taxon>Pseudomonadota</taxon>
        <taxon>Alphaproteobacteria</taxon>
        <taxon>Rhodobacterales</taxon>
        <taxon>Roseobacteraceae</taxon>
        <taxon>Ketogulonicigenium</taxon>
    </lineage>
</organism>
<protein>
    <submittedName>
        <fullName evidence="1">Uncharacterized protein</fullName>
    </submittedName>
</protein>
<evidence type="ECO:0000313" key="1">
    <source>
        <dbReference type="EMBL" id="AEM41155.1"/>
    </source>
</evidence>
<sequence>MAYAGDGMKLALSLGVAAITANPVPALEIQSGSGYAGSVYSYAPGGQWTADGAAIAGATGTNWTMTAAHEGAAIRCGDSNVIQMWTPVNGLTAGQKANGGLWLASAATVASGRVVSIADGFGQRSMDQSVAAKQPIVATVGTVPAMQFDQALGDFDLRPSEAFSPVWVVMLLQYGDGVQTSGSAQYSQIISNGIASSGGRVSVQPGASGFQPSTAVSACRVNGKDDLANFPLPMPMGSVSFDLAGSSVIWSLGRGLNGFTDRSWFGYIAAALMLGEVPSDTLRWTIEGYVHWRHGLETLLHPNHPYRNTAPRLQ</sequence>
<keyword evidence="2" id="KW-1185">Reference proteome</keyword>
<dbReference type="EMBL" id="CP002018">
    <property type="protein sequence ID" value="AEM41155.1"/>
    <property type="molecule type" value="Genomic_DNA"/>
</dbReference>
<dbReference type="AlphaFoldDB" id="F9Y829"/>
<dbReference type="PATRIC" id="fig|759362.5.peg.1359"/>
<accession>F9Y829</accession>
<dbReference type="KEGG" id="kvl:KVU_1316"/>
<name>F9Y829_KETVW</name>
<gene>
    <name evidence="1" type="ordered locus">KVU_1316</name>
</gene>
<dbReference type="HOGENOM" id="CLU_885040_0_0_5"/>